<feature type="domain" description="Glycosyl-hydrolase family 116 catalytic region" evidence="1">
    <location>
        <begin position="6"/>
        <end position="70"/>
    </location>
</feature>
<evidence type="ECO:0000313" key="2">
    <source>
        <dbReference type="EMBL" id="WPU93603.1"/>
    </source>
</evidence>
<sequence>MLSLPFVYSNEVWTGIEYQVASHLMLMGEVDKGLEIVRACRDRYAGDIRNPFNEYECGHWYARAMSSYGMLEGLTGLRYDAVNKSLHINSQIGDFTSFLSTATGFGTVTLKGGTPTLKVAYGEIPVSKVIVSGIEKKLI</sequence>
<organism evidence="2 3">
    <name type="scientific">Mucilaginibacter sabulilitoris</name>
    <dbReference type="NCBI Taxonomy" id="1173583"/>
    <lineage>
        <taxon>Bacteria</taxon>
        <taxon>Pseudomonadati</taxon>
        <taxon>Bacteroidota</taxon>
        <taxon>Sphingobacteriia</taxon>
        <taxon>Sphingobacteriales</taxon>
        <taxon>Sphingobacteriaceae</taxon>
        <taxon>Mucilaginibacter</taxon>
    </lineage>
</organism>
<dbReference type="GO" id="GO:0016787">
    <property type="term" value="F:hydrolase activity"/>
    <property type="evidence" value="ECO:0007669"/>
    <property type="project" value="UniProtKB-KW"/>
</dbReference>
<dbReference type="RefSeq" id="WP_321562737.1">
    <property type="nucleotide sequence ID" value="NZ_CP139558.1"/>
</dbReference>
<reference evidence="2 3" key="1">
    <citation type="submission" date="2023-11" db="EMBL/GenBank/DDBJ databases">
        <title>Analysis of the Genomes of Mucilaginibacter gossypii cycad 4 and M. sabulilitoris SNA2: microbes with the potential for plant growth promotion.</title>
        <authorList>
            <person name="Hirsch A.M."/>
            <person name="Humm E."/>
            <person name="Rubbi M."/>
            <person name="Del Vecchio G."/>
            <person name="Ha S.M."/>
            <person name="Pellegrini M."/>
            <person name="Gunsalus R.P."/>
        </authorList>
    </citation>
    <scope>NUCLEOTIDE SEQUENCE [LARGE SCALE GENOMIC DNA]</scope>
    <source>
        <strain evidence="2 3">SNA2</strain>
    </source>
</reference>
<dbReference type="Pfam" id="PF04685">
    <property type="entry name" value="DUF608"/>
    <property type="match status" value="1"/>
</dbReference>
<evidence type="ECO:0000259" key="1">
    <source>
        <dbReference type="Pfam" id="PF04685"/>
    </source>
</evidence>
<dbReference type="InterPro" id="IPR006775">
    <property type="entry name" value="GH116_catalytic"/>
</dbReference>
<keyword evidence="2" id="KW-0378">Hydrolase</keyword>
<proteinExistence type="predicted"/>
<accession>A0ABZ0TNC0</accession>
<dbReference type="InterPro" id="IPR008928">
    <property type="entry name" value="6-hairpin_glycosidase_sf"/>
</dbReference>
<name>A0ABZ0TNC0_9SPHI</name>
<dbReference type="EMBL" id="CP139558">
    <property type="protein sequence ID" value="WPU93603.1"/>
    <property type="molecule type" value="Genomic_DNA"/>
</dbReference>
<dbReference type="SUPFAM" id="SSF48208">
    <property type="entry name" value="Six-hairpin glycosidases"/>
    <property type="match status" value="1"/>
</dbReference>
<gene>
    <name evidence="2" type="ORF">SNE25_30250</name>
</gene>
<keyword evidence="3" id="KW-1185">Reference proteome</keyword>
<evidence type="ECO:0000313" key="3">
    <source>
        <dbReference type="Proteomes" id="UP001324380"/>
    </source>
</evidence>
<dbReference type="Proteomes" id="UP001324380">
    <property type="component" value="Chromosome"/>
</dbReference>
<protein>
    <submittedName>
        <fullName evidence="2">GH116 family glycosyl hydrolase</fullName>
    </submittedName>
</protein>